<organism evidence="2 3">
    <name type="scientific">Candidatus Corynebacterium avicola</name>
    <dbReference type="NCBI Taxonomy" id="2838527"/>
    <lineage>
        <taxon>Bacteria</taxon>
        <taxon>Bacillati</taxon>
        <taxon>Actinomycetota</taxon>
        <taxon>Actinomycetes</taxon>
        <taxon>Mycobacteriales</taxon>
        <taxon>Corynebacteriaceae</taxon>
        <taxon>Corynebacterium</taxon>
    </lineage>
</organism>
<dbReference type="Gene3D" id="3.40.50.1820">
    <property type="entry name" value="alpha/beta hydrolase"/>
    <property type="match status" value="1"/>
</dbReference>
<dbReference type="Proteomes" id="UP000824190">
    <property type="component" value="Unassembled WGS sequence"/>
</dbReference>
<dbReference type="GO" id="GO:0004806">
    <property type="term" value="F:triacylglycerol lipase activity"/>
    <property type="evidence" value="ECO:0007669"/>
    <property type="project" value="InterPro"/>
</dbReference>
<dbReference type="GO" id="GO:0016042">
    <property type="term" value="P:lipid catabolic process"/>
    <property type="evidence" value="ECO:0007669"/>
    <property type="project" value="InterPro"/>
</dbReference>
<gene>
    <name evidence="2" type="ORF">H9870_10475</name>
</gene>
<proteinExistence type="predicted"/>
<sequence length="446" mass="46780">MRPTFPGVAVPTFLSPYRPARTVRTVVATALVAVTAVAAAPAASAQFGQLGPSQPLVPGSPMKEPVANMTEPNWSGLDVREASALTGDLALPDSAGKAMTEVPLDAPMHMPDASLNQRFLYSTVDQHGNIAGATSAVYLPKGEAPAEGWPVIAWAHGTVGIGDDCTPSAGHRNDADYLNHWLSRGYGVVAPDYTGLGTPGLMSYFNGKATATSVVDAVVAAGDLQSTSDQLSTKWAVVGQSQGGGAALHVAHDAAGRSTDAGLDYRGAVATGAPAYIEELALVSGPNFPPVPLGGSINAYLAYSIAGFREAHPEIDVDAALTEEGRRIADAAETSCLRELRQALNSTNIATAFNRPLASVPGLERALRDYMATPTDGYDRPVFLGHGYTDLDVPSPIGLTMNSEVWINQFAGSNEQVEVHWYPQDHSGTVWASTADSEPFLRRIFA</sequence>
<feature type="signal peptide" evidence="1">
    <location>
        <begin position="1"/>
        <end position="45"/>
    </location>
</feature>
<dbReference type="PANTHER" id="PTHR34853">
    <property type="match status" value="1"/>
</dbReference>
<comment type="caution">
    <text evidence="2">The sequence shown here is derived from an EMBL/GenBank/DDBJ whole genome shotgun (WGS) entry which is preliminary data.</text>
</comment>
<feature type="chain" id="PRO_5038867645" evidence="1">
    <location>
        <begin position="46"/>
        <end position="446"/>
    </location>
</feature>
<dbReference type="AlphaFoldDB" id="A0A9D1RQR5"/>
<dbReference type="EMBL" id="DXGC01000086">
    <property type="protein sequence ID" value="HIW92072.1"/>
    <property type="molecule type" value="Genomic_DNA"/>
</dbReference>
<dbReference type="PIRSF" id="PIRSF029171">
    <property type="entry name" value="Esterase_LipA"/>
    <property type="match status" value="1"/>
</dbReference>
<evidence type="ECO:0000256" key="1">
    <source>
        <dbReference type="SAM" id="SignalP"/>
    </source>
</evidence>
<dbReference type="Gene3D" id="1.10.260.130">
    <property type="match status" value="1"/>
</dbReference>
<dbReference type="Pfam" id="PF03583">
    <property type="entry name" value="LIP"/>
    <property type="match status" value="1"/>
</dbReference>
<dbReference type="SUPFAM" id="SSF53474">
    <property type="entry name" value="alpha/beta-Hydrolases"/>
    <property type="match status" value="1"/>
</dbReference>
<dbReference type="PANTHER" id="PTHR34853:SF1">
    <property type="entry name" value="LIPASE 5"/>
    <property type="match status" value="1"/>
</dbReference>
<keyword evidence="1" id="KW-0732">Signal</keyword>
<protein>
    <submittedName>
        <fullName evidence="2">Lipase family protein</fullName>
    </submittedName>
</protein>
<dbReference type="InterPro" id="IPR005152">
    <property type="entry name" value="Lipase_secreted"/>
</dbReference>
<dbReference type="InterPro" id="IPR029058">
    <property type="entry name" value="AB_hydrolase_fold"/>
</dbReference>
<evidence type="ECO:0000313" key="2">
    <source>
        <dbReference type="EMBL" id="HIW92072.1"/>
    </source>
</evidence>
<name>A0A9D1RQR5_9CORY</name>
<reference evidence="2" key="2">
    <citation type="submission" date="2021-04" db="EMBL/GenBank/DDBJ databases">
        <authorList>
            <person name="Gilroy R."/>
        </authorList>
    </citation>
    <scope>NUCLEOTIDE SEQUENCE</scope>
    <source>
        <strain evidence="2">CHK32-1732</strain>
    </source>
</reference>
<accession>A0A9D1RQR5</accession>
<evidence type="ECO:0000313" key="3">
    <source>
        <dbReference type="Proteomes" id="UP000824190"/>
    </source>
</evidence>
<reference evidence="2" key="1">
    <citation type="journal article" date="2021" name="PeerJ">
        <title>Extensive microbial diversity within the chicken gut microbiome revealed by metagenomics and culture.</title>
        <authorList>
            <person name="Gilroy R."/>
            <person name="Ravi A."/>
            <person name="Getino M."/>
            <person name="Pursley I."/>
            <person name="Horton D.L."/>
            <person name="Alikhan N.F."/>
            <person name="Baker D."/>
            <person name="Gharbi K."/>
            <person name="Hall N."/>
            <person name="Watson M."/>
            <person name="Adriaenssens E.M."/>
            <person name="Foster-Nyarko E."/>
            <person name="Jarju S."/>
            <person name="Secka A."/>
            <person name="Antonio M."/>
            <person name="Oren A."/>
            <person name="Chaudhuri R.R."/>
            <person name="La Ragione R."/>
            <person name="Hildebrand F."/>
            <person name="Pallen M.J."/>
        </authorList>
    </citation>
    <scope>NUCLEOTIDE SEQUENCE</scope>
    <source>
        <strain evidence="2">CHK32-1732</strain>
    </source>
</reference>